<dbReference type="InterPro" id="IPR051043">
    <property type="entry name" value="Sulfatase_Mod_Factor_Kinase"/>
</dbReference>
<dbReference type="InterPro" id="IPR042095">
    <property type="entry name" value="SUMF_sf"/>
</dbReference>
<dbReference type="Pfam" id="PF12867">
    <property type="entry name" value="DinB_2"/>
    <property type="match status" value="1"/>
</dbReference>
<keyword evidence="2" id="KW-0408">Iron</keyword>
<dbReference type="PANTHER" id="PTHR23150:SF36">
    <property type="entry name" value="HERCYNINE OXYGENASE"/>
    <property type="match status" value="1"/>
</dbReference>
<dbReference type="AlphaFoldDB" id="A0A2G1VHS3"/>
<organism evidence="6 7">
    <name type="scientific">Marinobacter guineae</name>
    <dbReference type="NCBI Taxonomy" id="432303"/>
    <lineage>
        <taxon>Bacteria</taxon>
        <taxon>Pseudomonadati</taxon>
        <taxon>Pseudomonadota</taxon>
        <taxon>Gammaproteobacteria</taxon>
        <taxon>Pseudomonadales</taxon>
        <taxon>Marinobacteraceae</taxon>
        <taxon>Marinobacter</taxon>
    </lineage>
</organism>
<dbReference type="Gene3D" id="3.90.1580.10">
    <property type="entry name" value="paralog of FGE (formylglycine-generating enzyme)"/>
    <property type="match status" value="1"/>
</dbReference>
<reference evidence="6 7" key="1">
    <citation type="submission" date="2017-09" db="EMBL/GenBank/DDBJ databases">
        <title>The draft genome sequences of Marinobacter guineae M3B.</title>
        <authorList>
            <person name="Cao J."/>
        </authorList>
    </citation>
    <scope>NUCLEOTIDE SEQUENCE [LARGE SCALE GENOMIC DNA]</scope>
    <source>
        <strain evidence="6 7">M3B</strain>
    </source>
</reference>
<dbReference type="InterPro" id="IPR016187">
    <property type="entry name" value="CTDL_fold"/>
</dbReference>
<dbReference type="SUPFAM" id="SSF56436">
    <property type="entry name" value="C-type lectin-like"/>
    <property type="match status" value="1"/>
</dbReference>
<comment type="caution">
    <text evidence="6">The sequence shown here is derived from an EMBL/GenBank/DDBJ whole genome shotgun (WGS) entry which is preliminary data.</text>
</comment>
<name>A0A2G1VHS3_9GAMM</name>
<dbReference type="GO" id="GO:0052699">
    <property type="term" value="P:ergothioneine biosynthetic process"/>
    <property type="evidence" value="ECO:0007669"/>
    <property type="project" value="InterPro"/>
</dbReference>
<feature type="domain" description="Sulfatase-modifying factor enzyme-like" evidence="4">
    <location>
        <begin position="197"/>
        <end position="438"/>
    </location>
</feature>
<dbReference type="OrthoDB" id="9768004at2"/>
<dbReference type="RefSeq" id="WP_099616213.1">
    <property type="nucleotide sequence ID" value="NZ_KZ319339.1"/>
</dbReference>
<evidence type="ECO:0000256" key="2">
    <source>
        <dbReference type="ARBA" id="ARBA00023004"/>
    </source>
</evidence>
<evidence type="ECO:0000313" key="6">
    <source>
        <dbReference type="EMBL" id="PHQ26130.1"/>
    </source>
</evidence>
<dbReference type="EMBL" id="NTFI01000001">
    <property type="protein sequence ID" value="PHQ26130.1"/>
    <property type="molecule type" value="Genomic_DNA"/>
</dbReference>
<evidence type="ECO:0000256" key="3">
    <source>
        <dbReference type="ARBA" id="ARBA00037882"/>
    </source>
</evidence>
<dbReference type="Proteomes" id="UP000229044">
    <property type="component" value="Unassembled WGS sequence"/>
</dbReference>
<dbReference type="Pfam" id="PF03781">
    <property type="entry name" value="FGE-sulfatase"/>
    <property type="match status" value="1"/>
</dbReference>
<evidence type="ECO:0000256" key="1">
    <source>
        <dbReference type="ARBA" id="ARBA00023002"/>
    </source>
</evidence>
<dbReference type="InterPro" id="IPR005532">
    <property type="entry name" value="SUMF_dom"/>
</dbReference>
<keyword evidence="7" id="KW-1185">Reference proteome</keyword>
<protein>
    <recommendedName>
        <fullName evidence="8">Ergothioneine biosynthesis protein EgtB</fullName>
    </recommendedName>
</protein>
<evidence type="ECO:0008006" key="8">
    <source>
        <dbReference type="Google" id="ProtNLM"/>
    </source>
</evidence>
<proteinExistence type="predicted"/>
<dbReference type="NCBIfam" id="TIGR03440">
    <property type="entry name" value="egtB_TIGR03440"/>
    <property type="match status" value="1"/>
</dbReference>
<feature type="domain" description="DinB-like" evidence="5">
    <location>
        <begin position="25"/>
        <end position="159"/>
    </location>
</feature>
<dbReference type="InterPro" id="IPR024775">
    <property type="entry name" value="DinB-like"/>
</dbReference>
<accession>A0A2G1VHS3</accession>
<evidence type="ECO:0000313" key="7">
    <source>
        <dbReference type="Proteomes" id="UP000229044"/>
    </source>
</evidence>
<comment type="pathway">
    <text evidence="3">Amino-acid biosynthesis; ergothioneine biosynthesis.</text>
</comment>
<dbReference type="PANTHER" id="PTHR23150">
    <property type="entry name" value="SULFATASE MODIFYING FACTOR 1, 2"/>
    <property type="match status" value="1"/>
</dbReference>
<dbReference type="InterPro" id="IPR017806">
    <property type="entry name" value="EgtB"/>
</dbReference>
<keyword evidence="1" id="KW-0560">Oxidoreductase</keyword>
<evidence type="ECO:0000259" key="5">
    <source>
        <dbReference type="Pfam" id="PF12867"/>
    </source>
</evidence>
<gene>
    <name evidence="6" type="ORF">CLH62_00525</name>
</gene>
<evidence type="ECO:0000259" key="4">
    <source>
        <dbReference type="Pfam" id="PF03781"/>
    </source>
</evidence>
<sequence length="454" mass="52016">MSNAEPLYPAPAGEPSAPEGWLNAFRNVRAVSEQLCSPLETEDYVIQSMDDVSPPKWHLAHVTWFFETFLLKPFLRGYVPLNETYDHLFNSYYETHSNPFPRPQRGLLSRPTVANVYRYRHYVDEAMGMLLNRPPSEHRHAIAERVCLGIHHEQQHQELLAMDIKHILAQNPLRPVYSKSLQIPPERQPLPMRWRAYKGGLVSIGMEPGREGFAFDNERAAHRQYLEPFELASRPVTNQEYLCFMEQGGYQDPAMWLSDGWHLIRENGWTAPLYWVKDGEQWYHFTLAGWRPVDPNAPVCHVSFYEADAFARWAGERLPTEAEWEQAAKKARHWNGNFAESGYLQPVAAEAVTASNPHEALLQMFGDVWEWTGSAYRPYPGFRTLSGSLGEYNGKFMSGQMVLRGGCCATPASHIRPTYRNFFPPSARWAFSGFRLAREATGEPCRDSFSQSAV</sequence>